<protein>
    <submittedName>
        <fullName evidence="1">Putative integral membrane protein</fullName>
    </submittedName>
</protein>
<dbReference type="RefSeq" id="WP_010593195.1">
    <property type="nucleotide sequence ID" value="NZ_CP023714.1"/>
</dbReference>
<dbReference type="AlphaFoldDB" id="A0A098BFV6"/>
<dbReference type="eggNOG" id="ENOG50335JP">
    <property type="taxonomic scope" value="Bacteria"/>
</dbReference>
<proteinExistence type="predicted"/>
<gene>
    <name evidence="1" type="ORF">RHRU231_330090</name>
</gene>
<dbReference type="InterPro" id="IPR046740">
    <property type="entry name" value="DUF6790"/>
</dbReference>
<evidence type="ECO:0000313" key="2">
    <source>
        <dbReference type="Proteomes" id="UP000042997"/>
    </source>
</evidence>
<dbReference type="Proteomes" id="UP000042997">
    <property type="component" value="Unassembled WGS sequence"/>
</dbReference>
<accession>A0A098BFV6</accession>
<reference evidence="1 2" key="1">
    <citation type="journal article" date="2014" name="Genome Announc.">
        <title>Draft Genome Sequence of Propane- and Butane-Oxidizing Actinobacterium Rhodococcus ruber IEGM 231.</title>
        <authorList>
            <person name="Ivshina I.B."/>
            <person name="Kuyukina M.S."/>
            <person name="Krivoruchko A.V."/>
            <person name="Barbe V."/>
            <person name="Fischer C."/>
        </authorList>
    </citation>
    <scope>NUCLEOTIDE SEQUENCE [LARGE SCALE GENOMIC DNA]</scope>
</reference>
<dbReference type="GeneID" id="66837344"/>
<dbReference type="EMBL" id="CCSD01000043">
    <property type="protein sequence ID" value="CDZ87633.1"/>
    <property type="molecule type" value="Genomic_DNA"/>
</dbReference>
<dbReference type="OrthoDB" id="281633at2"/>
<dbReference type="KEGG" id="rrz:CS378_09880"/>
<name>A0A098BFV6_9NOCA</name>
<sequence>MPTAVLAVVALVGAFLQSRHRHGAARIDTYLVWWLVAVVGVASVIGAAFHVFDGPATAEMIGFTRGDGGFQFENAMGDLAIGVAGILCYRFRGGFWLATIVVTTVQYFGDAAGHLYFWLAKDNTEPGNVGFPLWFDIVLPIVAWVLYAASYRRGGDAVPLTRSGAGADAVRAT</sequence>
<dbReference type="Pfam" id="PF20589">
    <property type="entry name" value="DUF6790"/>
    <property type="match status" value="1"/>
</dbReference>
<organism evidence="1 2">
    <name type="scientific">Rhodococcus ruber</name>
    <dbReference type="NCBI Taxonomy" id="1830"/>
    <lineage>
        <taxon>Bacteria</taxon>
        <taxon>Bacillati</taxon>
        <taxon>Actinomycetota</taxon>
        <taxon>Actinomycetes</taxon>
        <taxon>Mycobacteriales</taxon>
        <taxon>Nocardiaceae</taxon>
        <taxon>Rhodococcus</taxon>
    </lineage>
</organism>
<evidence type="ECO:0000313" key="1">
    <source>
        <dbReference type="EMBL" id="CDZ87633.1"/>
    </source>
</evidence>